<protein>
    <submittedName>
        <fullName evidence="1">Uncharacterized protein</fullName>
    </submittedName>
</protein>
<dbReference type="OrthoDB" id="9154556at2"/>
<evidence type="ECO:0000313" key="1">
    <source>
        <dbReference type="EMBL" id="TDP11294.1"/>
    </source>
</evidence>
<dbReference type="EMBL" id="SNXE01000003">
    <property type="protein sequence ID" value="TDP11294.1"/>
    <property type="molecule type" value="Genomic_DNA"/>
</dbReference>
<dbReference type="RefSeq" id="WP_133603196.1">
    <property type="nucleotide sequence ID" value="NZ_JAUFPJ010000006.1"/>
</dbReference>
<reference evidence="1 2" key="1">
    <citation type="submission" date="2019-03" db="EMBL/GenBank/DDBJ databases">
        <title>Genomic Encyclopedia of Type Strains, Phase IV (KMG-IV): sequencing the most valuable type-strain genomes for metagenomic binning, comparative biology and taxonomic classification.</title>
        <authorList>
            <person name="Goeker M."/>
        </authorList>
    </citation>
    <scope>NUCLEOTIDE SEQUENCE [LARGE SCALE GENOMIC DNA]</scope>
    <source>
        <strain evidence="1 2">DSM 25082</strain>
    </source>
</reference>
<sequence>MSENDFFAPPAFKPEEALLKLRRELRDLGLSERAGVFERKGQAIAKAAVDGAVLQLALVKRPARTPEWVGKTVKDHAQLRDFVATLKKNLSGWSDGDE</sequence>
<keyword evidence="2" id="KW-1185">Reference proteome</keyword>
<dbReference type="Proteomes" id="UP000295357">
    <property type="component" value="Unassembled WGS sequence"/>
</dbReference>
<gene>
    <name evidence="1" type="ORF">DFR39_103220</name>
</gene>
<dbReference type="AlphaFoldDB" id="A0A4R6N871"/>
<name>A0A4R6N871_9BURK</name>
<accession>A0A4R6N871</accession>
<organism evidence="1 2">
    <name type="scientific">Roseateles asaccharophilus</name>
    <dbReference type="NCBI Taxonomy" id="582607"/>
    <lineage>
        <taxon>Bacteria</taxon>
        <taxon>Pseudomonadati</taxon>
        <taxon>Pseudomonadota</taxon>
        <taxon>Betaproteobacteria</taxon>
        <taxon>Burkholderiales</taxon>
        <taxon>Sphaerotilaceae</taxon>
        <taxon>Roseateles</taxon>
    </lineage>
</organism>
<proteinExistence type="predicted"/>
<comment type="caution">
    <text evidence="1">The sequence shown here is derived from an EMBL/GenBank/DDBJ whole genome shotgun (WGS) entry which is preliminary data.</text>
</comment>
<evidence type="ECO:0000313" key="2">
    <source>
        <dbReference type="Proteomes" id="UP000295357"/>
    </source>
</evidence>